<evidence type="ECO:0000256" key="5">
    <source>
        <dbReference type="ARBA" id="ARBA00022777"/>
    </source>
</evidence>
<dbReference type="EC" id="2.7.11.1" evidence="1"/>
<dbReference type="FunFam" id="3.30.200.20:FF:000228">
    <property type="entry name" value="Serine/threonine-protein kinase BIK1"/>
    <property type="match status" value="1"/>
</dbReference>
<comment type="catalytic activity">
    <reaction evidence="7">
        <text>L-threonyl-[protein] + ATP = O-phospho-L-threonyl-[protein] + ADP + H(+)</text>
        <dbReference type="Rhea" id="RHEA:46608"/>
        <dbReference type="Rhea" id="RHEA-COMP:11060"/>
        <dbReference type="Rhea" id="RHEA-COMP:11605"/>
        <dbReference type="ChEBI" id="CHEBI:15378"/>
        <dbReference type="ChEBI" id="CHEBI:30013"/>
        <dbReference type="ChEBI" id="CHEBI:30616"/>
        <dbReference type="ChEBI" id="CHEBI:61977"/>
        <dbReference type="ChEBI" id="CHEBI:456216"/>
        <dbReference type="EC" id="2.7.11.1"/>
    </reaction>
</comment>
<feature type="domain" description="Protein kinase" evidence="12">
    <location>
        <begin position="83"/>
        <end position="371"/>
    </location>
</feature>
<evidence type="ECO:0000256" key="11">
    <source>
        <dbReference type="SAM" id="MobiDB-lite"/>
    </source>
</evidence>
<dbReference type="STRING" id="29655.A0A0K9Q681"/>
<keyword evidence="6 9" id="KW-0067">ATP-binding</keyword>
<dbReference type="InterPro" id="IPR011009">
    <property type="entry name" value="Kinase-like_dom_sf"/>
</dbReference>
<keyword evidence="4 9" id="KW-0547">Nucleotide-binding</keyword>
<comment type="caution">
    <text evidence="13">The sequence shown here is derived from an EMBL/GenBank/DDBJ whole genome shotgun (WGS) entry which is preliminary data.</text>
</comment>
<dbReference type="Proteomes" id="UP000036987">
    <property type="component" value="Unassembled WGS sequence"/>
</dbReference>
<dbReference type="FunFam" id="1.10.510.10:FF:000095">
    <property type="entry name" value="protein STRUBBELIG-RECEPTOR FAMILY 8"/>
    <property type="match status" value="1"/>
</dbReference>
<gene>
    <name evidence="13" type="ORF">ZOSMA_104G00280</name>
</gene>
<reference evidence="14" key="1">
    <citation type="journal article" date="2016" name="Nature">
        <title>The genome of the seagrass Zostera marina reveals angiosperm adaptation to the sea.</title>
        <authorList>
            <person name="Olsen J.L."/>
            <person name="Rouze P."/>
            <person name="Verhelst B."/>
            <person name="Lin Y.-C."/>
            <person name="Bayer T."/>
            <person name="Collen J."/>
            <person name="Dattolo E."/>
            <person name="De Paoli E."/>
            <person name="Dittami S."/>
            <person name="Maumus F."/>
            <person name="Michel G."/>
            <person name="Kersting A."/>
            <person name="Lauritano C."/>
            <person name="Lohaus R."/>
            <person name="Toepel M."/>
            <person name="Tonon T."/>
            <person name="Vanneste K."/>
            <person name="Amirebrahimi M."/>
            <person name="Brakel J."/>
            <person name="Bostroem C."/>
            <person name="Chovatia M."/>
            <person name="Grimwood J."/>
            <person name="Jenkins J.W."/>
            <person name="Jueterbock A."/>
            <person name="Mraz A."/>
            <person name="Stam W.T."/>
            <person name="Tice H."/>
            <person name="Bornberg-Bauer E."/>
            <person name="Green P.J."/>
            <person name="Pearson G.A."/>
            <person name="Procaccini G."/>
            <person name="Duarte C.M."/>
            <person name="Schmutz J."/>
            <person name="Reusch T.B.H."/>
            <person name="Van de Peer Y."/>
        </authorList>
    </citation>
    <scope>NUCLEOTIDE SEQUENCE [LARGE SCALE GENOMIC DNA]</scope>
    <source>
        <strain evidence="14">cv. Finnish</strain>
    </source>
</reference>
<dbReference type="PANTHER" id="PTHR45621">
    <property type="entry name" value="OS01G0588500 PROTEIN-RELATED"/>
    <property type="match status" value="1"/>
</dbReference>
<dbReference type="Gene3D" id="3.30.200.20">
    <property type="entry name" value="Phosphorylase Kinase, domain 1"/>
    <property type="match status" value="1"/>
</dbReference>
<dbReference type="Pfam" id="PF07714">
    <property type="entry name" value="PK_Tyr_Ser-Thr"/>
    <property type="match status" value="1"/>
</dbReference>
<organism evidence="13 14">
    <name type="scientific">Zostera marina</name>
    <name type="common">Eelgrass</name>
    <dbReference type="NCBI Taxonomy" id="29655"/>
    <lineage>
        <taxon>Eukaryota</taxon>
        <taxon>Viridiplantae</taxon>
        <taxon>Streptophyta</taxon>
        <taxon>Embryophyta</taxon>
        <taxon>Tracheophyta</taxon>
        <taxon>Spermatophyta</taxon>
        <taxon>Magnoliopsida</taxon>
        <taxon>Liliopsida</taxon>
        <taxon>Zosteraceae</taxon>
        <taxon>Zostera</taxon>
    </lineage>
</organism>
<evidence type="ECO:0000256" key="3">
    <source>
        <dbReference type="ARBA" id="ARBA00022679"/>
    </source>
</evidence>
<feature type="binding site" evidence="9">
    <location>
        <position position="122"/>
    </location>
    <ligand>
        <name>ATP</name>
        <dbReference type="ChEBI" id="CHEBI:30616"/>
    </ligand>
</feature>
<dbReference type="GO" id="GO:0004674">
    <property type="term" value="F:protein serine/threonine kinase activity"/>
    <property type="evidence" value="ECO:0007669"/>
    <property type="project" value="UniProtKB-KW"/>
</dbReference>
<accession>A0A0K9Q681</accession>
<evidence type="ECO:0000256" key="1">
    <source>
        <dbReference type="ARBA" id="ARBA00012513"/>
    </source>
</evidence>
<protein>
    <recommendedName>
        <fullName evidence="1">non-specific serine/threonine protein kinase</fullName>
        <ecNumber evidence="1">2.7.11.1</ecNumber>
    </recommendedName>
</protein>
<dbReference type="AlphaFoldDB" id="A0A0K9Q681"/>
<evidence type="ECO:0000313" key="13">
    <source>
        <dbReference type="EMBL" id="KMZ76275.1"/>
    </source>
</evidence>
<comment type="similarity">
    <text evidence="10">Belongs to the protein kinase superfamily.</text>
</comment>
<feature type="region of interest" description="Disordered" evidence="11">
    <location>
        <begin position="373"/>
        <end position="405"/>
    </location>
</feature>
<keyword evidence="5 13" id="KW-0418">Kinase</keyword>
<evidence type="ECO:0000256" key="10">
    <source>
        <dbReference type="RuleBase" id="RU000304"/>
    </source>
</evidence>
<comment type="catalytic activity">
    <reaction evidence="8">
        <text>L-seryl-[protein] + ATP = O-phospho-L-seryl-[protein] + ADP + H(+)</text>
        <dbReference type="Rhea" id="RHEA:17989"/>
        <dbReference type="Rhea" id="RHEA-COMP:9863"/>
        <dbReference type="Rhea" id="RHEA-COMP:11604"/>
        <dbReference type="ChEBI" id="CHEBI:15378"/>
        <dbReference type="ChEBI" id="CHEBI:29999"/>
        <dbReference type="ChEBI" id="CHEBI:30616"/>
        <dbReference type="ChEBI" id="CHEBI:83421"/>
        <dbReference type="ChEBI" id="CHEBI:456216"/>
        <dbReference type="EC" id="2.7.11.1"/>
    </reaction>
</comment>
<dbReference type="InterPro" id="IPR008271">
    <property type="entry name" value="Ser/Thr_kinase_AS"/>
</dbReference>
<evidence type="ECO:0000256" key="2">
    <source>
        <dbReference type="ARBA" id="ARBA00022527"/>
    </source>
</evidence>
<dbReference type="Gene3D" id="1.10.510.10">
    <property type="entry name" value="Transferase(Phosphotransferase) domain 1"/>
    <property type="match status" value="1"/>
</dbReference>
<dbReference type="SUPFAM" id="SSF56112">
    <property type="entry name" value="Protein kinase-like (PK-like)"/>
    <property type="match status" value="1"/>
</dbReference>
<dbReference type="SMART" id="SM00220">
    <property type="entry name" value="S_TKc"/>
    <property type="match status" value="1"/>
</dbReference>
<dbReference type="EMBL" id="LFYR01000056">
    <property type="protein sequence ID" value="KMZ76275.1"/>
    <property type="molecule type" value="Genomic_DNA"/>
</dbReference>
<feature type="compositionally biased region" description="Polar residues" evidence="11">
    <location>
        <begin position="375"/>
        <end position="386"/>
    </location>
</feature>
<dbReference type="GO" id="GO:0005524">
    <property type="term" value="F:ATP binding"/>
    <property type="evidence" value="ECO:0007669"/>
    <property type="project" value="UniProtKB-UniRule"/>
</dbReference>
<keyword evidence="14" id="KW-1185">Reference proteome</keyword>
<dbReference type="OrthoDB" id="4062651at2759"/>
<dbReference type="PROSITE" id="PS00107">
    <property type="entry name" value="PROTEIN_KINASE_ATP"/>
    <property type="match status" value="1"/>
</dbReference>
<dbReference type="InterPro" id="IPR050823">
    <property type="entry name" value="Plant_Ser_Thr_Prot_Kinase"/>
</dbReference>
<keyword evidence="2 10" id="KW-0723">Serine/threonine-protein kinase</keyword>
<dbReference type="PROSITE" id="PS50011">
    <property type="entry name" value="PROTEIN_KINASE_DOM"/>
    <property type="match status" value="1"/>
</dbReference>
<evidence type="ECO:0000313" key="14">
    <source>
        <dbReference type="Proteomes" id="UP000036987"/>
    </source>
</evidence>
<dbReference type="InterPro" id="IPR017441">
    <property type="entry name" value="Protein_kinase_ATP_BS"/>
</dbReference>
<dbReference type="InterPro" id="IPR000719">
    <property type="entry name" value="Prot_kinase_dom"/>
</dbReference>
<proteinExistence type="inferred from homology"/>
<sequence>MGICCFSTCVGSSTSSSKSNATTTGILNVETPIATATTTTGILNVSDVHSDGQVLPVQTQTYTTIPRLKQFTYAELKTATCNFKPGTFLGQGGFGKVYKGCVDEKTLVPTKPGIGITVAVKKLDPIGIQGYEEWKSEVDFLGMLSHPNLVKLLGCCWEDRELLLVYELMSRGSLENHIFRSSNSFQPLTWDLRLKIAIDAAQGLAYLHTAEKKIIYRDFKTANILLDSKFNAKLSDFGLARKGPIGEKSHISTQVKGSMGYVAPEYISTGRLYVKSDVYGFGVVLLEMLSGCRAHDVKRPNGQEYIVDWAKPLLNDTKKMRTEFMDPTLKNQYTLKAASEIAQLVLSCTTTTHKIRPSMEEVVSSLKKIKLMEDNNPSSTKPLSTTHGKRYKRQIPSWRKKPSAN</sequence>
<dbReference type="PIRSF" id="PIRSF000654">
    <property type="entry name" value="Integrin-linked_kinase"/>
    <property type="match status" value="1"/>
</dbReference>
<name>A0A0K9Q681_ZOSMR</name>
<evidence type="ECO:0000259" key="12">
    <source>
        <dbReference type="PROSITE" id="PS50011"/>
    </source>
</evidence>
<evidence type="ECO:0000256" key="9">
    <source>
        <dbReference type="PROSITE-ProRule" id="PRU10141"/>
    </source>
</evidence>
<evidence type="ECO:0000256" key="8">
    <source>
        <dbReference type="ARBA" id="ARBA00048679"/>
    </source>
</evidence>
<evidence type="ECO:0000256" key="6">
    <source>
        <dbReference type="ARBA" id="ARBA00022840"/>
    </source>
</evidence>
<evidence type="ECO:0000256" key="4">
    <source>
        <dbReference type="ARBA" id="ARBA00022741"/>
    </source>
</evidence>
<dbReference type="OMA" id="HNLVDWM"/>
<dbReference type="CDD" id="cd14066">
    <property type="entry name" value="STKc_IRAK"/>
    <property type="match status" value="1"/>
</dbReference>
<evidence type="ECO:0000256" key="7">
    <source>
        <dbReference type="ARBA" id="ARBA00047899"/>
    </source>
</evidence>
<dbReference type="PROSITE" id="PS00108">
    <property type="entry name" value="PROTEIN_KINASE_ST"/>
    <property type="match status" value="1"/>
</dbReference>
<dbReference type="InterPro" id="IPR001245">
    <property type="entry name" value="Ser-Thr/Tyr_kinase_cat_dom"/>
</dbReference>
<feature type="compositionally biased region" description="Basic residues" evidence="11">
    <location>
        <begin position="387"/>
        <end position="405"/>
    </location>
</feature>
<keyword evidence="3" id="KW-0808">Transferase</keyword>